<evidence type="ECO:0000256" key="2">
    <source>
        <dbReference type="ARBA" id="ARBA00034247"/>
    </source>
</evidence>
<proteinExistence type="predicted"/>
<feature type="coiled-coil region" evidence="3">
    <location>
        <begin position="255"/>
        <end position="282"/>
    </location>
</feature>
<dbReference type="Pfam" id="PF00990">
    <property type="entry name" value="GGDEF"/>
    <property type="match status" value="1"/>
</dbReference>
<gene>
    <name evidence="5" type="ORF">Q2362_03825</name>
</gene>
<feature type="coiled-coil region" evidence="3">
    <location>
        <begin position="318"/>
        <end position="384"/>
    </location>
</feature>
<evidence type="ECO:0000256" key="1">
    <source>
        <dbReference type="ARBA" id="ARBA00012528"/>
    </source>
</evidence>
<evidence type="ECO:0000313" key="5">
    <source>
        <dbReference type="EMBL" id="MDO2409229.1"/>
    </source>
</evidence>
<keyword evidence="3" id="KW-0175">Coiled coil</keyword>
<dbReference type="Gene3D" id="3.30.70.270">
    <property type="match status" value="1"/>
</dbReference>
<reference evidence="5 6" key="1">
    <citation type="submission" date="2023-06" db="EMBL/GenBank/DDBJ databases">
        <title>Campylobacter magnum sp. nov., isolated from cecal contents of domestic pigs (Sus scrofa domesticus).</title>
        <authorList>
            <person name="Papic B."/>
            <person name="Gruntar I."/>
        </authorList>
    </citation>
    <scope>NUCLEOTIDE SEQUENCE [LARGE SCALE GENOMIC DNA]</scope>
    <source>
        <strain evidence="6">34484-21</strain>
    </source>
</reference>
<dbReference type="InterPro" id="IPR029787">
    <property type="entry name" value="Nucleotide_cyclase"/>
</dbReference>
<dbReference type="EMBL" id="JAULJQ010000004">
    <property type="protein sequence ID" value="MDO2409229.1"/>
    <property type="molecule type" value="Genomic_DNA"/>
</dbReference>
<dbReference type="InterPro" id="IPR000160">
    <property type="entry name" value="GGDEF_dom"/>
</dbReference>
<dbReference type="InterPro" id="IPR043128">
    <property type="entry name" value="Rev_trsase/Diguanyl_cyclase"/>
</dbReference>
<organism evidence="5 6">
    <name type="scientific">Campylobacter magnus</name>
    <dbReference type="NCBI Taxonomy" id="3026462"/>
    <lineage>
        <taxon>Bacteria</taxon>
        <taxon>Pseudomonadati</taxon>
        <taxon>Campylobacterota</taxon>
        <taxon>Epsilonproteobacteria</taxon>
        <taxon>Campylobacterales</taxon>
        <taxon>Campylobacteraceae</taxon>
        <taxon>Campylobacter</taxon>
    </lineage>
</organism>
<evidence type="ECO:0000259" key="4">
    <source>
        <dbReference type="PROSITE" id="PS50887"/>
    </source>
</evidence>
<sequence>MATLLGEVIKDTIKEAALNKITLTPENYAQLFCKVAASKGVSSPECQKLQGYISRLNEHLQNEISRMPMRTESEFIAYLISRLNRASSESGGKITPDLISLNKSILNSIKLLRNKDATDLASRTMSTLESNPSDTNLKILREKWQSFIANYDDSYIDDLKKYGVNKSDDLKGIIDALMSSNIEISGSKDYYLIAELILHSLLPSITPKMDDELESLSKRLRDMPELIENANMQGDIKNLINKRIGLDRNEFESKISGLDKILVDIENELEAYSKKLGLEQNNKLGDIRKELEDLGGSSEYKNVKNKLENVANSISTNLRDFEVKLNDSKRAIKSLKDQIRELQVQLEKSAKEAQNDFLTGLYTKRALEAQLNRVEEDYINKDIEYCICFFDIDHFKHINDTYGHSAGDVILAKIGGILHKMSRQIDVVARYGGEEFVAILPLCDLKQAQKYANEILHNVHSYEFVYKQSKFNVSISCGIASRTQTKSRISCMEKADEMLYAAKKAGRNCVKVLES</sequence>
<keyword evidence="5" id="KW-0808">Transferase</keyword>
<comment type="catalytic activity">
    <reaction evidence="2">
        <text>2 GTP = 3',3'-c-di-GMP + 2 diphosphate</text>
        <dbReference type="Rhea" id="RHEA:24898"/>
        <dbReference type="ChEBI" id="CHEBI:33019"/>
        <dbReference type="ChEBI" id="CHEBI:37565"/>
        <dbReference type="ChEBI" id="CHEBI:58805"/>
        <dbReference type="EC" id="2.7.7.65"/>
    </reaction>
</comment>
<dbReference type="CDD" id="cd01949">
    <property type="entry name" value="GGDEF"/>
    <property type="match status" value="1"/>
</dbReference>
<keyword evidence="5" id="KW-0548">Nucleotidyltransferase</keyword>
<dbReference type="SMART" id="SM00267">
    <property type="entry name" value="GGDEF"/>
    <property type="match status" value="1"/>
</dbReference>
<dbReference type="PROSITE" id="PS50887">
    <property type="entry name" value="GGDEF"/>
    <property type="match status" value="1"/>
</dbReference>
<dbReference type="InterPro" id="IPR050469">
    <property type="entry name" value="Diguanylate_Cyclase"/>
</dbReference>
<comment type="caution">
    <text evidence="5">The sequence shown here is derived from an EMBL/GenBank/DDBJ whole genome shotgun (WGS) entry which is preliminary data.</text>
</comment>
<dbReference type="RefSeq" id="WP_302244086.1">
    <property type="nucleotide sequence ID" value="NZ_JAULJQ010000004.1"/>
</dbReference>
<evidence type="ECO:0000256" key="3">
    <source>
        <dbReference type="SAM" id="Coils"/>
    </source>
</evidence>
<keyword evidence="6" id="KW-1185">Reference proteome</keyword>
<dbReference type="Proteomes" id="UP001171111">
    <property type="component" value="Unassembled WGS sequence"/>
</dbReference>
<evidence type="ECO:0000313" key="6">
    <source>
        <dbReference type="Proteomes" id="UP001171111"/>
    </source>
</evidence>
<feature type="domain" description="GGDEF" evidence="4">
    <location>
        <begin position="383"/>
        <end position="515"/>
    </location>
</feature>
<dbReference type="PANTHER" id="PTHR45138:SF9">
    <property type="entry name" value="DIGUANYLATE CYCLASE DGCM-RELATED"/>
    <property type="match status" value="1"/>
</dbReference>
<protein>
    <recommendedName>
        <fullName evidence="1">diguanylate cyclase</fullName>
        <ecNumber evidence="1">2.7.7.65</ecNumber>
    </recommendedName>
</protein>
<dbReference type="PANTHER" id="PTHR45138">
    <property type="entry name" value="REGULATORY COMPONENTS OF SENSORY TRANSDUCTION SYSTEM"/>
    <property type="match status" value="1"/>
</dbReference>
<dbReference type="SUPFAM" id="SSF55073">
    <property type="entry name" value="Nucleotide cyclase"/>
    <property type="match status" value="1"/>
</dbReference>
<name>A0ABT8T6A3_9BACT</name>
<dbReference type="NCBIfam" id="TIGR00254">
    <property type="entry name" value="GGDEF"/>
    <property type="match status" value="1"/>
</dbReference>
<dbReference type="EC" id="2.7.7.65" evidence="1"/>
<dbReference type="GO" id="GO:0052621">
    <property type="term" value="F:diguanylate cyclase activity"/>
    <property type="evidence" value="ECO:0007669"/>
    <property type="project" value="UniProtKB-EC"/>
</dbReference>
<accession>A0ABT8T6A3</accession>